<evidence type="ECO:0000313" key="2">
    <source>
        <dbReference type="EMBL" id="GEJ58285.1"/>
    </source>
</evidence>
<feature type="signal peptide" evidence="1">
    <location>
        <begin position="1"/>
        <end position="17"/>
    </location>
</feature>
<evidence type="ECO:0000313" key="3">
    <source>
        <dbReference type="Proteomes" id="UP000503640"/>
    </source>
</evidence>
<proteinExistence type="predicted"/>
<dbReference type="AlphaFoldDB" id="A0A7I9VPF9"/>
<name>A0A7I9VPF9_9BACT</name>
<dbReference type="EMBL" id="BJTG01000007">
    <property type="protein sequence ID" value="GEJ58285.1"/>
    <property type="molecule type" value="Genomic_DNA"/>
</dbReference>
<organism evidence="2 3">
    <name type="scientific">Anaeromyxobacter diazotrophicus</name>
    <dbReference type="NCBI Taxonomy" id="2590199"/>
    <lineage>
        <taxon>Bacteria</taxon>
        <taxon>Pseudomonadati</taxon>
        <taxon>Myxococcota</taxon>
        <taxon>Myxococcia</taxon>
        <taxon>Myxococcales</taxon>
        <taxon>Cystobacterineae</taxon>
        <taxon>Anaeromyxobacteraceae</taxon>
        <taxon>Anaeromyxobacter</taxon>
    </lineage>
</organism>
<dbReference type="Proteomes" id="UP000503640">
    <property type="component" value="Unassembled WGS sequence"/>
</dbReference>
<dbReference type="RefSeq" id="WP_176066691.1">
    <property type="nucleotide sequence ID" value="NZ_BJTG01000007.1"/>
</dbReference>
<sequence>MRLPALALVAACLPALARAQLAPRSLALELGFSSDSAPALGSRAPVGLVASWWLAGELDATARASWASAARTDGRAADGAYEAGAGLRYRLARWGSLRPHLAAEVAAVGVLPGSGFSAETGVRLGGGVGLEAFLGREVFLALALQGSELWLPHGGGLGLGAALRAGAYF</sequence>
<reference evidence="3" key="1">
    <citation type="journal article" date="2020" name="Appl. Environ. Microbiol.">
        <title>Diazotrophic Anaeromyxobacter Isolates from Soils.</title>
        <authorList>
            <person name="Masuda Y."/>
            <person name="Yamanaka H."/>
            <person name="Xu Z.X."/>
            <person name="Shiratori Y."/>
            <person name="Aono T."/>
            <person name="Amachi S."/>
            <person name="Senoo K."/>
            <person name="Itoh H."/>
        </authorList>
    </citation>
    <scope>NUCLEOTIDE SEQUENCE [LARGE SCALE GENOMIC DNA]</scope>
    <source>
        <strain evidence="3">R267</strain>
    </source>
</reference>
<comment type="caution">
    <text evidence="2">The sequence shown here is derived from an EMBL/GenBank/DDBJ whole genome shotgun (WGS) entry which is preliminary data.</text>
</comment>
<evidence type="ECO:0000256" key="1">
    <source>
        <dbReference type="SAM" id="SignalP"/>
    </source>
</evidence>
<gene>
    <name evidence="2" type="ORF">AMYX_30260</name>
</gene>
<keyword evidence="1" id="KW-0732">Signal</keyword>
<evidence type="ECO:0008006" key="4">
    <source>
        <dbReference type="Google" id="ProtNLM"/>
    </source>
</evidence>
<feature type="chain" id="PRO_5029646701" description="Outer membrane protein beta-barrel domain-containing protein" evidence="1">
    <location>
        <begin position="18"/>
        <end position="169"/>
    </location>
</feature>
<accession>A0A7I9VPF9</accession>
<protein>
    <recommendedName>
        <fullName evidence="4">Outer membrane protein beta-barrel domain-containing protein</fullName>
    </recommendedName>
</protein>
<keyword evidence="3" id="KW-1185">Reference proteome</keyword>